<protein>
    <recommendedName>
        <fullName evidence="8">Anti-sigma-W factor RsiW</fullName>
    </recommendedName>
    <alternativeName>
        <fullName evidence="10">Regulator of SigK</fullName>
    </alternativeName>
    <alternativeName>
        <fullName evidence="9">Sigma-K anti-sigma factor RskA</fullName>
    </alternativeName>
</protein>
<comment type="caution">
    <text evidence="13">The sequence shown here is derived from an EMBL/GenBank/DDBJ whole genome shotgun (WGS) entry which is preliminary data.</text>
</comment>
<evidence type="ECO:0000256" key="6">
    <source>
        <dbReference type="ARBA" id="ARBA00023136"/>
    </source>
</evidence>
<dbReference type="InterPro" id="IPR027383">
    <property type="entry name" value="Znf_put"/>
</dbReference>
<feature type="domain" description="Anti-sigma K factor RskA C-terminal" evidence="11">
    <location>
        <begin position="110"/>
        <end position="247"/>
    </location>
</feature>
<proteinExistence type="inferred from homology"/>
<evidence type="ECO:0000256" key="3">
    <source>
        <dbReference type="ARBA" id="ARBA00022475"/>
    </source>
</evidence>
<evidence type="ECO:0000256" key="1">
    <source>
        <dbReference type="ARBA" id="ARBA00004167"/>
    </source>
</evidence>
<dbReference type="Proteomes" id="UP000447833">
    <property type="component" value="Unassembled WGS sequence"/>
</dbReference>
<dbReference type="Pfam" id="PF13490">
    <property type="entry name" value="zf-HC2"/>
    <property type="match status" value="1"/>
</dbReference>
<dbReference type="Pfam" id="PF10099">
    <property type="entry name" value="RskA_C"/>
    <property type="match status" value="1"/>
</dbReference>
<evidence type="ECO:0000256" key="2">
    <source>
        <dbReference type="ARBA" id="ARBA00004236"/>
    </source>
</evidence>
<evidence type="ECO:0000256" key="7">
    <source>
        <dbReference type="ARBA" id="ARBA00024353"/>
    </source>
</evidence>
<sequence length="253" mass="28047">MKANCEQLLDYFNGILSNEEREQFEAHLLSCEECREELKELEELTGDLPYLSIPEEPPAGMKERVLASVFESDMVESNDTANESLSVEQKNNVTDLQTERKSKQKKWVAPALAAALFLSLAGNVYTFVNEGEDETTQPEEISSLIKAVQLQPSEAEASAGSAALMNEDGKMNLVVEVNDVAETEGDQVYQVWLLEDDKPYRAGFFTPNQEGKGEVAYQVEYEGDHNWDAVAITLEPDSKSETPKGKIVLSSGL</sequence>
<evidence type="ECO:0000256" key="10">
    <source>
        <dbReference type="ARBA" id="ARBA00030803"/>
    </source>
</evidence>
<dbReference type="GO" id="GO:0006417">
    <property type="term" value="P:regulation of translation"/>
    <property type="evidence" value="ECO:0007669"/>
    <property type="project" value="TreeGrafter"/>
</dbReference>
<dbReference type="GO" id="GO:0016989">
    <property type="term" value="F:sigma factor antagonist activity"/>
    <property type="evidence" value="ECO:0007669"/>
    <property type="project" value="TreeGrafter"/>
</dbReference>
<evidence type="ECO:0000256" key="8">
    <source>
        <dbReference type="ARBA" id="ARBA00024438"/>
    </source>
</evidence>
<dbReference type="PANTHER" id="PTHR37461:SF1">
    <property type="entry name" value="ANTI-SIGMA-K FACTOR RSKA"/>
    <property type="match status" value="1"/>
</dbReference>
<dbReference type="EMBL" id="WMEY01000002">
    <property type="protein sequence ID" value="MYL63256.1"/>
    <property type="molecule type" value="Genomic_DNA"/>
</dbReference>
<evidence type="ECO:0000313" key="14">
    <source>
        <dbReference type="Proteomes" id="UP000447833"/>
    </source>
</evidence>
<name>A0A845EXK9_9BACL</name>
<dbReference type="GO" id="GO:0005886">
    <property type="term" value="C:plasma membrane"/>
    <property type="evidence" value="ECO:0007669"/>
    <property type="project" value="UniProtKB-SubCell"/>
</dbReference>
<evidence type="ECO:0000313" key="13">
    <source>
        <dbReference type="EMBL" id="MYL63256.1"/>
    </source>
</evidence>
<evidence type="ECO:0000256" key="4">
    <source>
        <dbReference type="ARBA" id="ARBA00022692"/>
    </source>
</evidence>
<dbReference type="InterPro" id="IPR018764">
    <property type="entry name" value="RskA_C"/>
</dbReference>
<evidence type="ECO:0000256" key="5">
    <source>
        <dbReference type="ARBA" id="ARBA00022989"/>
    </source>
</evidence>
<comment type="similarity">
    <text evidence="7">Belongs to the zinc-associated anti-sigma factor (ZAS) superfamily. Anti-sigma-W factor family.</text>
</comment>
<comment type="subcellular location">
    <subcellularLocation>
        <location evidence="2">Cell membrane</location>
    </subcellularLocation>
    <subcellularLocation>
        <location evidence="1">Membrane</location>
        <topology evidence="1">Single-pass membrane protein</topology>
    </subcellularLocation>
</comment>
<gene>
    <name evidence="13" type="ORF">GLW07_07790</name>
</gene>
<evidence type="ECO:0000259" key="11">
    <source>
        <dbReference type="Pfam" id="PF10099"/>
    </source>
</evidence>
<dbReference type="PANTHER" id="PTHR37461">
    <property type="entry name" value="ANTI-SIGMA-K FACTOR RSKA"/>
    <property type="match status" value="1"/>
</dbReference>
<feature type="domain" description="Putative zinc-finger" evidence="12">
    <location>
        <begin position="6"/>
        <end position="35"/>
    </location>
</feature>
<keyword evidence="4" id="KW-0812">Transmembrane</keyword>
<evidence type="ECO:0000256" key="9">
    <source>
        <dbReference type="ARBA" id="ARBA00029829"/>
    </source>
</evidence>
<accession>A0A845EXK9</accession>
<dbReference type="InterPro" id="IPR041916">
    <property type="entry name" value="Anti_sigma_zinc_sf"/>
</dbReference>
<keyword evidence="6" id="KW-0472">Membrane</keyword>
<dbReference type="AlphaFoldDB" id="A0A845EXK9"/>
<evidence type="ECO:0000259" key="12">
    <source>
        <dbReference type="Pfam" id="PF13490"/>
    </source>
</evidence>
<organism evidence="13 14">
    <name type="scientific">Guptibacillus hwajinpoensis</name>
    <dbReference type="NCBI Taxonomy" id="208199"/>
    <lineage>
        <taxon>Bacteria</taxon>
        <taxon>Bacillati</taxon>
        <taxon>Bacillota</taxon>
        <taxon>Bacilli</taxon>
        <taxon>Bacillales</taxon>
        <taxon>Guptibacillaceae</taxon>
        <taxon>Guptibacillus</taxon>
    </lineage>
</organism>
<dbReference type="InterPro" id="IPR051474">
    <property type="entry name" value="Anti-sigma-K/W_factor"/>
</dbReference>
<dbReference type="RefSeq" id="WP_160919145.1">
    <property type="nucleotide sequence ID" value="NZ_WMEY01000002.1"/>
</dbReference>
<keyword evidence="3" id="KW-1003">Cell membrane</keyword>
<reference evidence="13 14" key="1">
    <citation type="submission" date="2019-11" db="EMBL/GenBank/DDBJ databases">
        <title>Genome sequences of 17 halophilic strains isolated from different environments.</title>
        <authorList>
            <person name="Furrow R.E."/>
        </authorList>
    </citation>
    <scope>NUCLEOTIDE SEQUENCE [LARGE SCALE GENOMIC DNA]</scope>
    <source>
        <strain evidence="13 14">22506_14_FS</strain>
    </source>
</reference>
<keyword evidence="5" id="KW-1133">Transmembrane helix</keyword>
<dbReference type="Gene3D" id="1.10.10.1320">
    <property type="entry name" value="Anti-sigma factor, zinc-finger domain"/>
    <property type="match status" value="1"/>
</dbReference>